<sequence>MIYGYSIVYGVEKALDMFKRMAERDSVSWNIIISFLSKHGFGVESLCMFVEMCRQGFGPNSLTYVSVLRACTSLYDLEWGAHLHARFIRLESFLDIIVGNGLINMYAKCGHLVFARRVFNSLTERNIISWTAMITAFSQNGDVEKAWDCFNKMPERNLITWNSMISTYNQHGFWEDGLNLYNLMLREGVKPDRVTFATSIVACANLTILKLGTQIVAQAEKLGFGSNVSVANSVLTMYSRCGQIEEAQKIFDSIGKKNLISWNAMMAGYAQNGKGKKVIEIFEDMLTMKCKPDHISFVALLSGCSHSGLVTEGKHYFSSMTKDYCISPCHEHFACMVDLLGRSGLLEEAKSLIDGMPFKPTVDIWGALLGACQIHCNTNLAELILRNLLELDFEVSGSYILLANTYSDSGKLEGVACVRKLMREKGMRKNPGCSWIEVDNRIHVFTADDINHPQIKDIYSVLEEITENW</sequence>
<evidence type="ECO:0000313" key="1">
    <source>
        <dbReference type="EMBL" id="KAJ0024496.1"/>
    </source>
</evidence>
<organism evidence="1 2">
    <name type="scientific">Pistacia integerrima</name>
    <dbReference type="NCBI Taxonomy" id="434235"/>
    <lineage>
        <taxon>Eukaryota</taxon>
        <taxon>Viridiplantae</taxon>
        <taxon>Streptophyta</taxon>
        <taxon>Embryophyta</taxon>
        <taxon>Tracheophyta</taxon>
        <taxon>Spermatophyta</taxon>
        <taxon>Magnoliopsida</taxon>
        <taxon>eudicotyledons</taxon>
        <taxon>Gunneridae</taxon>
        <taxon>Pentapetalae</taxon>
        <taxon>rosids</taxon>
        <taxon>malvids</taxon>
        <taxon>Sapindales</taxon>
        <taxon>Anacardiaceae</taxon>
        <taxon>Pistacia</taxon>
    </lineage>
</organism>
<reference evidence="2" key="1">
    <citation type="journal article" date="2023" name="G3 (Bethesda)">
        <title>Genome assembly and association tests identify interacting loci associated with vigor, precocity, and sex in interspecific pistachio rootstocks.</title>
        <authorList>
            <person name="Palmer W."/>
            <person name="Jacygrad E."/>
            <person name="Sagayaradj S."/>
            <person name="Cavanaugh K."/>
            <person name="Han R."/>
            <person name="Bertier L."/>
            <person name="Beede B."/>
            <person name="Kafkas S."/>
            <person name="Golino D."/>
            <person name="Preece J."/>
            <person name="Michelmore R."/>
        </authorList>
    </citation>
    <scope>NUCLEOTIDE SEQUENCE [LARGE SCALE GENOMIC DNA]</scope>
</reference>
<name>A0ACC0XUW8_9ROSI</name>
<keyword evidence="2" id="KW-1185">Reference proteome</keyword>
<protein>
    <submittedName>
        <fullName evidence="1">Uncharacterized protein</fullName>
    </submittedName>
</protein>
<comment type="caution">
    <text evidence="1">The sequence shown here is derived from an EMBL/GenBank/DDBJ whole genome shotgun (WGS) entry which is preliminary data.</text>
</comment>
<gene>
    <name evidence="1" type="ORF">Pint_09189</name>
</gene>
<proteinExistence type="predicted"/>
<accession>A0ACC0XUW8</accession>
<evidence type="ECO:0000313" key="2">
    <source>
        <dbReference type="Proteomes" id="UP001163603"/>
    </source>
</evidence>
<dbReference type="EMBL" id="CM047745">
    <property type="protein sequence ID" value="KAJ0024496.1"/>
    <property type="molecule type" value="Genomic_DNA"/>
</dbReference>
<dbReference type="Proteomes" id="UP001163603">
    <property type="component" value="Chromosome 10"/>
</dbReference>